<dbReference type="CDD" id="cd04617">
    <property type="entry name" value="CBS_pair_CcpN"/>
    <property type="match status" value="1"/>
</dbReference>
<keyword evidence="3" id="KW-0804">Transcription</keyword>
<evidence type="ECO:0000259" key="6">
    <source>
        <dbReference type="PROSITE" id="PS51371"/>
    </source>
</evidence>
<keyword evidence="8" id="KW-1185">Reference proteome</keyword>
<feature type="domain" description="CBS" evidence="6">
    <location>
        <begin position="148"/>
        <end position="214"/>
    </location>
</feature>
<dbReference type="InterPro" id="IPR036390">
    <property type="entry name" value="WH_DNA-bd_sf"/>
</dbReference>
<reference evidence="7 8" key="1">
    <citation type="submission" date="2016-10" db="EMBL/GenBank/DDBJ databases">
        <authorList>
            <person name="de Groot N.N."/>
        </authorList>
    </citation>
    <scope>NUCLEOTIDE SEQUENCE [LARGE SCALE GENOMIC DNA]</scope>
    <source>
        <strain evidence="7 8">DSM 2784</strain>
    </source>
</reference>
<keyword evidence="1" id="KW-0677">Repeat</keyword>
<dbReference type="Pfam" id="PF00571">
    <property type="entry name" value="CBS"/>
    <property type="match status" value="2"/>
</dbReference>
<dbReference type="SMART" id="SM00116">
    <property type="entry name" value="CBS"/>
    <property type="match status" value="2"/>
</dbReference>
<organism evidence="7 8">
    <name type="scientific">Acidaminobacter hydrogenoformans DSM 2784</name>
    <dbReference type="NCBI Taxonomy" id="1120920"/>
    <lineage>
        <taxon>Bacteria</taxon>
        <taxon>Bacillati</taxon>
        <taxon>Bacillota</taxon>
        <taxon>Clostridia</taxon>
        <taxon>Peptostreptococcales</taxon>
        <taxon>Acidaminobacteraceae</taxon>
        <taxon>Acidaminobacter</taxon>
    </lineage>
</organism>
<dbReference type="Gene3D" id="1.10.10.10">
    <property type="entry name" value="Winged helix-like DNA-binding domain superfamily/Winged helix DNA-binding domain"/>
    <property type="match status" value="1"/>
</dbReference>
<evidence type="ECO:0000256" key="1">
    <source>
        <dbReference type="ARBA" id="ARBA00022737"/>
    </source>
</evidence>
<dbReference type="STRING" id="1120920.SAMN03080599_00592"/>
<name>A0A1G5RTH5_9FIRM</name>
<dbReference type="InterPro" id="IPR016842">
    <property type="entry name" value="UCP026546_HTH-CBS"/>
</dbReference>
<dbReference type="SUPFAM" id="SSF54631">
    <property type="entry name" value="CBS-domain pair"/>
    <property type="match status" value="1"/>
</dbReference>
<gene>
    <name evidence="7" type="ORF">SAMN03080599_00592</name>
</gene>
<dbReference type="AlphaFoldDB" id="A0A1G5RTH5"/>
<evidence type="ECO:0000259" key="5">
    <source>
        <dbReference type="PROSITE" id="PS51000"/>
    </source>
</evidence>
<dbReference type="SUPFAM" id="SSF46785">
    <property type="entry name" value="Winged helix' DNA-binding domain"/>
    <property type="match status" value="1"/>
</dbReference>
<dbReference type="GO" id="GO:0003700">
    <property type="term" value="F:DNA-binding transcription factor activity"/>
    <property type="evidence" value="ECO:0007669"/>
    <property type="project" value="InterPro"/>
</dbReference>
<dbReference type="Pfam" id="PF08279">
    <property type="entry name" value="HTH_11"/>
    <property type="match status" value="1"/>
</dbReference>
<evidence type="ECO:0000313" key="7">
    <source>
        <dbReference type="EMBL" id="SCZ77148.1"/>
    </source>
</evidence>
<dbReference type="InterPro" id="IPR046342">
    <property type="entry name" value="CBS_dom_sf"/>
</dbReference>
<dbReference type="InterPro" id="IPR036388">
    <property type="entry name" value="WH-like_DNA-bd_sf"/>
</dbReference>
<dbReference type="PROSITE" id="PS51371">
    <property type="entry name" value="CBS"/>
    <property type="match status" value="2"/>
</dbReference>
<evidence type="ECO:0000256" key="4">
    <source>
        <dbReference type="PROSITE-ProRule" id="PRU00703"/>
    </source>
</evidence>
<proteinExistence type="predicted"/>
<dbReference type="PROSITE" id="PS51000">
    <property type="entry name" value="HTH_DEOR_2"/>
    <property type="match status" value="1"/>
</dbReference>
<evidence type="ECO:0000313" key="8">
    <source>
        <dbReference type="Proteomes" id="UP000199208"/>
    </source>
</evidence>
<evidence type="ECO:0000256" key="3">
    <source>
        <dbReference type="ARBA" id="ARBA00023163"/>
    </source>
</evidence>
<dbReference type="PIRSF" id="PIRSF026546">
    <property type="entry name" value="UCP026546_CBS_YqzB"/>
    <property type="match status" value="1"/>
</dbReference>
<dbReference type="EMBL" id="FMWL01000002">
    <property type="protein sequence ID" value="SCZ77148.1"/>
    <property type="molecule type" value="Genomic_DNA"/>
</dbReference>
<sequence>MFYIELKERHHEILEIVKREGPITSEQIASLLNITRSAIRSDLNLLTMSGMLEAKPKVGYMYVGSMERQKIADYLNAIRVGDLKSRPVAILETTSVYDAVVLMFLEDVGSIFITNEEHYLSGIISRKDLLKAAIGGGDIHQMPVGIIMTRMPNVVTVAPSEPVVEAARKIMEHEIDALPVVDEIFRNGQVFYRIVGRFSKTNITKLFVEIGNKLGGDWFE</sequence>
<dbReference type="PANTHER" id="PTHR48108">
    <property type="entry name" value="CBS DOMAIN-CONTAINING PROTEIN CBSX2, CHLOROPLASTIC"/>
    <property type="match status" value="1"/>
</dbReference>
<dbReference type="InterPro" id="IPR000644">
    <property type="entry name" value="CBS_dom"/>
</dbReference>
<keyword evidence="2" id="KW-0805">Transcription regulation</keyword>
<dbReference type="Proteomes" id="UP000199208">
    <property type="component" value="Unassembled WGS sequence"/>
</dbReference>
<dbReference type="InterPro" id="IPR051462">
    <property type="entry name" value="CBS_domain-containing"/>
</dbReference>
<feature type="domain" description="CBS" evidence="6">
    <location>
        <begin position="83"/>
        <end position="139"/>
    </location>
</feature>
<accession>A0A1G5RTH5</accession>
<keyword evidence="4" id="KW-0129">CBS domain</keyword>
<dbReference type="Gene3D" id="3.10.580.10">
    <property type="entry name" value="CBS-domain"/>
    <property type="match status" value="1"/>
</dbReference>
<dbReference type="InterPro" id="IPR001034">
    <property type="entry name" value="DeoR_HTH"/>
</dbReference>
<dbReference type="InterPro" id="IPR013196">
    <property type="entry name" value="HTH_11"/>
</dbReference>
<dbReference type="RefSeq" id="WP_170829251.1">
    <property type="nucleotide sequence ID" value="NZ_FMWL01000002.1"/>
</dbReference>
<feature type="domain" description="HTH deoR-type" evidence="5">
    <location>
        <begin position="6"/>
        <end position="67"/>
    </location>
</feature>
<evidence type="ECO:0000256" key="2">
    <source>
        <dbReference type="ARBA" id="ARBA00023015"/>
    </source>
</evidence>
<protein>
    <submittedName>
        <fullName evidence="7">CBS domain-containing protein</fullName>
    </submittedName>
</protein>
<dbReference type="PANTHER" id="PTHR48108:SF32">
    <property type="entry name" value="TRANSCRIPTIONAL REPRESSOR CCPN"/>
    <property type="match status" value="1"/>
</dbReference>